<feature type="region of interest" description="Disordered" evidence="1">
    <location>
        <begin position="1"/>
        <end position="94"/>
    </location>
</feature>
<feature type="non-terminal residue" evidence="2">
    <location>
        <position position="181"/>
    </location>
</feature>
<proteinExistence type="predicted"/>
<dbReference type="GO" id="GO:0005684">
    <property type="term" value="C:U2-type spliceosomal complex"/>
    <property type="evidence" value="ECO:0007669"/>
    <property type="project" value="TreeGrafter"/>
</dbReference>
<dbReference type="PANTHER" id="PTHR31551:SF1">
    <property type="entry name" value="COILED-COIL DOMAIN-CONTAINING PROTEIN 12"/>
    <property type="match status" value="1"/>
</dbReference>
<sequence length="181" mass="19641">MSSRKTLAAATEDRKARLAQLKSLKRKQPSYDQPGEGPDKEDGPPPSKIQKSPTPELSGADLAAVAASKTTDRYLSGRNFDAANRGPKLGFENAPSEGKVTLEAQAAEIAAQTKAEAEAEEDVNKPIDLFSLQPKKPNWDLKRDLDAKLKILNVRTNNAIAQLVRQRIDAQKAKALEAKKG</sequence>
<name>A0A9P4M806_9PEZI</name>
<dbReference type="GO" id="GO:0071014">
    <property type="term" value="C:post-mRNA release spliceosomal complex"/>
    <property type="evidence" value="ECO:0007669"/>
    <property type="project" value="TreeGrafter"/>
</dbReference>
<dbReference type="Proteomes" id="UP000799772">
    <property type="component" value="Unassembled WGS sequence"/>
</dbReference>
<gene>
    <name evidence="2" type="ORF">NA57DRAFT_15919</name>
</gene>
<evidence type="ECO:0000313" key="2">
    <source>
        <dbReference type="EMBL" id="KAF2101068.1"/>
    </source>
</evidence>
<dbReference type="Pfam" id="PF08315">
    <property type="entry name" value="cwf18"/>
    <property type="match status" value="1"/>
</dbReference>
<dbReference type="PANTHER" id="PTHR31551">
    <property type="entry name" value="PRE-MRNA-SPLICING FACTOR CWF18"/>
    <property type="match status" value="1"/>
</dbReference>
<dbReference type="EMBL" id="ML978124">
    <property type="protein sequence ID" value="KAF2101068.1"/>
    <property type="molecule type" value="Genomic_DNA"/>
</dbReference>
<evidence type="ECO:0000256" key="1">
    <source>
        <dbReference type="SAM" id="MobiDB-lite"/>
    </source>
</evidence>
<dbReference type="AlphaFoldDB" id="A0A9P4M806"/>
<accession>A0A9P4M806</accession>
<reference evidence="2" key="1">
    <citation type="journal article" date="2020" name="Stud. Mycol.">
        <title>101 Dothideomycetes genomes: a test case for predicting lifestyles and emergence of pathogens.</title>
        <authorList>
            <person name="Haridas S."/>
            <person name="Albert R."/>
            <person name="Binder M."/>
            <person name="Bloem J."/>
            <person name="Labutti K."/>
            <person name="Salamov A."/>
            <person name="Andreopoulos B."/>
            <person name="Baker S."/>
            <person name="Barry K."/>
            <person name="Bills G."/>
            <person name="Bluhm B."/>
            <person name="Cannon C."/>
            <person name="Castanera R."/>
            <person name="Culley D."/>
            <person name="Daum C."/>
            <person name="Ezra D."/>
            <person name="Gonzalez J."/>
            <person name="Henrissat B."/>
            <person name="Kuo A."/>
            <person name="Liang C."/>
            <person name="Lipzen A."/>
            <person name="Lutzoni F."/>
            <person name="Magnuson J."/>
            <person name="Mondo S."/>
            <person name="Nolan M."/>
            <person name="Ohm R."/>
            <person name="Pangilinan J."/>
            <person name="Park H.-J."/>
            <person name="Ramirez L."/>
            <person name="Alfaro M."/>
            <person name="Sun H."/>
            <person name="Tritt A."/>
            <person name="Yoshinaga Y."/>
            <person name="Zwiers L.-H."/>
            <person name="Turgeon B."/>
            <person name="Goodwin S."/>
            <person name="Spatafora J."/>
            <person name="Crous P."/>
            <person name="Grigoriev I."/>
        </authorList>
    </citation>
    <scope>NUCLEOTIDE SEQUENCE</scope>
    <source>
        <strain evidence="2">CBS 133067</strain>
    </source>
</reference>
<comment type="caution">
    <text evidence="2">The sequence shown here is derived from an EMBL/GenBank/DDBJ whole genome shotgun (WGS) entry which is preliminary data.</text>
</comment>
<dbReference type="InterPro" id="IPR013169">
    <property type="entry name" value="mRNA_splic_Cwf18-like"/>
</dbReference>
<evidence type="ECO:0008006" key="4">
    <source>
        <dbReference type="Google" id="ProtNLM"/>
    </source>
</evidence>
<protein>
    <recommendedName>
        <fullName evidence="4">Cwf18 pre-mRNA splicing factor</fullName>
    </recommendedName>
</protein>
<dbReference type="OrthoDB" id="10261348at2759"/>
<organism evidence="2 3">
    <name type="scientific">Rhizodiscina lignyota</name>
    <dbReference type="NCBI Taxonomy" id="1504668"/>
    <lineage>
        <taxon>Eukaryota</taxon>
        <taxon>Fungi</taxon>
        <taxon>Dikarya</taxon>
        <taxon>Ascomycota</taxon>
        <taxon>Pezizomycotina</taxon>
        <taxon>Dothideomycetes</taxon>
        <taxon>Pleosporomycetidae</taxon>
        <taxon>Aulographales</taxon>
        <taxon>Rhizodiscinaceae</taxon>
        <taxon>Rhizodiscina</taxon>
    </lineage>
</organism>
<evidence type="ECO:0000313" key="3">
    <source>
        <dbReference type="Proteomes" id="UP000799772"/>
    </source>
</evidence>
<keyword evidence="3" id="KW-1185">Reference proteome</keyword>